<keyword evidence="2 4" id="KW-0863">Zinc-finger</keyword>
<protein>
    <recommendedName>
        <fullName evidence="5">SWIM-type domain-containing protein</fullName>
    </recommendedName>
</protein>
<feature type="domain" description="SWIM-type" evidence="5">
    <location>
        <begin position="584"/>
        <end position="625"/>
    </location>
</feature>
<name>A0A8J6JZY2_ELECQ</name>
<gene>
    <name evidence="6" type="ORF">GDO78_004187</name>
</gene>
<evidence type="ECO:0000256" key="3">
    <source>
        <dbReference type="ARBA" id="ARBA00022833"/>
    </source>
</evidence>
<dbReference type="InterPro" id="IPR052579">
    <property type="entry name" value="Zinc_finger_SWIM"/>
</dbReference>
<dbReference type="InterPro" id="IPR048326">
    <property type="entry name" value="ZSWIM1-3_helical"/>
</dbReference>
<sequence length="761" mass="87219">MQRGTCFMNYEDFKECFNAYKKETKSSYSIQSSVSVRHHNSKFGTDIRPDIIFTEVKFCCSKLQVSNVKRKPQDAVCPAYFFIQYDTDLDRLVVKEECLTHIHSKEANPAQASFLHLTEMEEHSPDLEVPFKKICSKRLSLPILEEDDQEEILQDLPSPDEPQSNLPLEIDIGEGHSQFTTVQDSSPEGLSGEAFSRLDALFKDFQRVDHGSKLSLTFGAQNQLQHLCFQTSNMGSWFVKFPESLLLNRVFGKHGYILYAFLVETKERMAKIVHFAFVKEENSKNILKMLEMLKDFNPEWPKVKVIYTDISFEQKDILKKAFPSVRVLLSVYHTVRLIERKIKGPPDFIQWVHKWIGDAIYQTTPQKLSFLAEKLEHNLDQDLYAKLCQDWFSNELLWYMHVKKGMHSCNTYMDSIGLIDATISSCLAKQSSMENAIKEFLKSGNSFNNKGLDKGGYPGFSRNASKAQPKNSSKPQCKIASIAQPQNAKKLRPILPALLAPLSAPEASSKSTKTKAIRQYKKTVLSNGFILSPKLGTWRPIKLPNKMLLSLKEFCNDLGFQLCSKEWEVVQRSTHLIGEQSNFTTVQILEESHNVSLSGHSCTCHFYTDYKLPCRHILSMLYVNKRPVEENMVSLRWRKSYVKPISDSRVYGKVLHYTKSKAETMERIGMIKSLTKEFYNLLMQCEGPEMQVRISTLQMIVDMWHEDASGGTPCTTQETVIDPAEVDTTELPYRWVKKEPTEDENGLGFELCRLDPEPPLS</sequence>
<dbReference type="InterPro" id="IPR007527">
    <property type="entry name" value="Znf_SWIM"/>
</dbReference>
<dbReference type="PANTHER" id="PTHR31569">
    <property type="entry name" value="SWIM-TYPE DOMAIN-CONTAINING PROTEIN"/>
    <property type="match status" value="1"/>
</dbReference>
<keyword evidence="3" id="KW-0862">Zinc</keyword>
<evidence type="ECO:0000256" key="2">
    <source>
        <dbReference type="ARBA" id="ARBA00022771"/>
    </source>
</evidence>
<dbReference type="GO" id="GO:0008270">
    <property type="term" value="F:zinc ion binding"/>
    <property type="evidence" value="ECO:0007669"/>
    <property type="project" value="UniProtKB-KW"/>
</dbReference>
<dbReference type="Pfam" id="PF21600">
    <property type="entry name" value="ZSWIM1-3_helical"/>
    <property type="match status" value="1"/>
</dbReference>
<accession>A0A8J6JZY2</accession>
<dbReference type="InterPro" id="IPR048324">
    <property type="entry name" value="ZSWIM1-3_RNaseH-like"/>
</dbReference>
<dbReference type="InterPro" id="IPR006564">
    <property type="entry name" value="Znf_PMZ"/>
</dbReference>
<dbReference type="InterPro" id="IPR045563">
    <property type="entry name" value="ZSWIM1/3_C"/>
</dbReference>
<dbReference type="Pfam" id="PF04434">
    <property type="entry name" value="SWIM"/>
    <property type="match status" value="1"/>
</dbReference>
<dbReference type="PANTHER" id="PTHR31569:SF3">
    <property type="entry name" value="ZINC FINGER SWIM DOMAIN-CONTAINING PROTEIN 3"/>
    <property type="match status" value="1"/>
</dbReference>
<proteinExistence type="predicted"/>
<dbReference type="Pfam" id="PF19286">
    <property type="entry name" value="ZSWIM1-3_C"/>
    <property type="match status" value="1"/>
</dbReference>
<evidence type="ECO:0000313" key="6">
    <source>
        <dbReference type="EMBL" id="KAG9473750.1"/>
    </source>
</evidence>
<dbReference type="Proteomes" id="UP000770717">
    <property type="component" value="Unassembled WGS sequence"/>
</dbReference>
<dbReference type="PROSITE" id="PS50966">
    <property type="entry name" value="ZF_SWIM"/>
    <property type="match status" value="1"/>
</dbReference>
<dbReference type="InterPro" id="IPR048325">
    <property type="entry name" value="ZSWIM3_N"/>
</dbReference>
<keyword evidence="7" id="KW-1185">Reference proteome</keyword>
<evidence type="ECO:0000259" key="5">
    <source>
        <dbReference type="PROSITE" id="PS50966"/>
    </source>
</evidence>
<comment type="caution">
    <text evidence="6">The sequence shown here is derived from an EMBL/GenBank/DDBJ whole genome shotgun (WGS) entry which is preliminary data.</text>
</comment>
<dbReference type="SMART" id="SM00575">
    <property type="entry name" value="ZnF_PMZ"/>
    <property type="match status" value="1"/>
</dbReference>
<dbReference type="AlphaFoldDB" id="A0A8J6JZY2"/>
<evidence type="ECO:0000313" key="7">
    <source>
        <dbReference type="Proteomes" id="UP000770717"/>
    </source>
</evidence>
<evidence type="ECO:0000256" key="1">
    <source>
        <dbReference type="ARBA" id="ARBA00022723"/>
    </source>
</evidence>
<dbReference type="OrthoDB" id="124789at2759"/>
<reference evidence="6" key="1">
    <citation type="thesis" date="2020" institute="ProQuest LLC" country="789 East Eisenhower Parkway, Ann Arbor, MI, USA">
        <title>Comparative Genomics and Chromosome Evolution.</title>
        <authorList>
            <person name="Mudd A.B."/>
        </authorList>
    </citation>
    <scope>NUCLEOTIDE SEQUENCE</scope>
    <source>
        <strain evidence="6">HN-11 Male</strain>
        <tissue evidence="6">Kidney and liver</tissue>
    </source>
</reference>
<organism evidence="6 7">
    <name type="scientific">Eleutherodactylus coqui</name>
    <name type="common">Puerto Rican coqui</name>
    <dbReference type="NCBI Taxonomy" id="57060"/>
    <lineage>
        <taxon>Eukaryota</taxon>
        <taxon>Metazoa</taxon>
        <taxon>Chordata</taxon>
        <taxon>Craniata</taxon>
        <taxon>Vertebrata</taxon>
        <taxon>Euteleostomi</taxon>
        <taxon>Amphibia</taxon>
        <taxon>Batrachia</taxon>
        <taxon>Anura</taxon>
        <taxon>Neobatrachia</taxon>
        <taxon>Hyloidea</taxon>
        <taxon>Eleutherodactylidae</taxon>
        <taxon>Eleutherodactylinae</taxon>
        <taxon>Eleutherodactylus</taxon>
        <taxon>Eleutherodactylus</taxon>
    </lineage>
</organism>
<dbReference type="EMBL" id="WNTK01000013">
    <property type="protein sequence ID" value="KAG9473750.1"/>
    <property type="molecule type" value="Genomic_DNA"/>
</dbReference>
<evidence type="ECO:0000256" key="4">
    <source>
        <dbReference type="PROSITE-ProRule" id="PRU00325"/>
    </source>
</evidence>
<dbReference type="Pfam" id="PF21599">
    <property type="entry name" value="ZSWIM3_N"/>
    <property type="match status" value="1"/>
</dbReference>
<dbReference type="Pfam" id="PF21056">
    <property type="entry name" value="ZSWIM1-3_RNaseH-like"/>
    <property type="match status" value="1"/>
</dbReference>
<keyword evidence="1" id="KW-0479">Metal-binding</keyword>